<evidence type="ECO:0000313" key="9">
    <source>
        <dbReference type="EMBL" id="PIX28159.1"/>
    </source>
</evidence>
<feature type="domain" description="Small ribosomal subunit protein uS15 N-terminal" evidence="6">
    <location>
        <begin position="1"/>
        <end position="59"/>
    </location>
</feature>
<reference evidence="12 13" key="2">
    <citation type="submission" date="2017-09" db="EMBL/GenBank/DDBJ databases">
        <title>Depth-based differentiation of microbial function through sediment-hosted aquifers and enrichment of novel symbionts in the deep terrestrial subsurface.</title>
        <authorList>
            <person name="Probst A.J."/>
            <person name="Ladd B."/>
            <person name="Jarett J.K."/>
            <person name="Geller-Mcgrath D.E."/>
            <person name="Sieber C.M.K."/>
            <person name="Emerson J.B."/>
            <person name="Anantharaman K."/>
            <person name="Thomas B.C."/>
            <person name="Malmstrom R."/>
            <person name="Stieglmeier M."/>
            <person name="Klingl A."/>
            <person name="Woyke T."/>
            <person name="Ryan C.M."/>
            <person name="Banfield J.F."/>
        </authorList>
    </citation>
    <scope>NUCLEOTIDE SEQUENCE [LARGE SCALE GENOMIC DNA]</scope>
</reference>
<evidence type="ECO:0000259" key="6">
    <source>
        <dbReference type="SMART" id="SM01386"/>
    </source>
</evidence>
<dbReference type="Proteomes" id="UP000231449">
    <property type="component" value="Unassembled WGS sequence"/>
</dbReference>
<accession>A0A2H9N2L7</accession>
<dbReference type="Proteomes" id="UP000228888">
    <property type="component" value="Unassembled WGS sequence"/>
</dbReference>
<dbReference type="Gene3D" id="1.10.287.10">
    <property type="entry name" value="S15/NS1, RNA-binding"/>
    <property type="match status" value="1"/>
</dbReference>
<dbReference type="EMBL" id="PFUW01000017">
    <property type="protein sequence ID" value="PJB04125.1"/>
    <property type="molecule type" value="Genomic_DNA"/>
</dbReference>
<evidence type="ECO:0000313" key="11">
    <source>
        <dbReference type="EMBL" id="PJB04125.1"/>
    </source>
</evidence>
<protein>
    <recommendedName>
        <fullName evidence="4">30S ribosomal protein S15</fullName>
    </recommendedName>
</protein>
<evidence type="ECO:0000313" key="12">
    <source>
        <dbReference type="Proteomes" id="UP000228874"/>
    </source>
</evidence>
<keyword evidence="2 5" id="KW-0689">Ribosomal protein</keyword>
<dbReference type="PANTHER" id="PTHR11885:SF6">
    <property type="entry name" value="SMALL RIBOSOMAL SUBUNIT PROTEIN US15"/>
    <property type="match status" value="1"/>
</dbReference>
<dbReference type="GO" id="GO:0003735">
    <property type="term" value="F:structural constituent of ribosome"/>
    <property type="evidence" value="ECO:0007669"/>
    <property type="project" value="InterPro"/>
</dbReference>
<comment type="similarity">
    <text evidence="1 5">Belongs to the universal ribosomal protein uS15 family.</text>
</comment>
<dbReference type="GO" id="GO:0006412">
    <property type="term" value="P:translation"/>
    <property type="evidence" value="ECO:0007669"/>
    <property type="project" value="InterPro"/>
</dbReference>
<dbReference type="InterPro" id="IPR012606">
    <property type="entry name" value="Ribosomal_uS15_N"/>
</dbReference>
<evidence type="ECO:0000313" key="7">
    <source>
        <dbReference type="EMBL" id="PIV13526.1"/>
    </source>
</evidence>
<organism evidence="11 13">
    <name type="scientific">Huberarchaeum crystalense</name>
    <dbReference type="NCBI Taxonomy" id="2014257"/>
    <lineage>
        <taxon>Archaea</taxon>
        <taxon>Candidatus Huberarchaeota</taxon>
        <taxon>Candidatus Huberarchaeia</taxon>
        <taxon>Candidatus Huberarchaeales</taxon>
        <taxon>Candidatus Huberarchaeaceae</taxon>
        <taxon>Candidatus Huberarchaeum</taxon>
    </lineage>
</organism>
<dbReference type="EMBL" id="PEUT01000056">
    <property type="protein sequence ID" value="PIV13526.1"/>
    <property type="molecule type" value="Genomic_DNA"/>
</dbReference>
<dbReference type="Proteomes" id="UP000230713">
    <property type="component" value="Unassembled WGS sequence"/>
</dbReference>
<dbReference type="Pfam" id="PF00312">
    <property type="entry name" value="Ribosomal_S15"/>
    <property type="match status" value="1"/>
</dbReference>
<dbReference type="Proteomes" id="UP000228874">
    <property type="component" value="Unassembled WGS sequence"/>
</dbReference>
<dbReference type="Proteomes" id="UP000230477">
    <property type="component" value="Unassembled WGS sequence"/>
</dbReference>
<comment type="caution">
    <text evidence="11">The sequence shown here is derived from an EMBL/GenBank/DDBJ whole genome shotgun (WGS) entry which is preliminary data.</text>
</comment>
<dbReference type="InterPro" id="IPR009068">
    <property type="entry name" value="uS15_NS1_RNA-bd_sf"/>
</dbReference>
<dbReference type="EMBL" id="PFMG01000039">
    <property type="protein sequence ID" value="PIY99798.1"/>
    <property type="molecule type" value="Genomic_DNA"/>
</dbReference>
<dbReference type="SUPFAM" id="SSF47060">
    <property type="entry name" value="S15/NS1 RNA-binding domain"/>
    <property type="match status" value="1"/>
</dbReference>
<evidence type="ECO:0000256" key="2">
    <source>
        <dbReference type="ARBA" id="ARBA00022980"/>
    </source>
</evidence>
<gene>
    <name evidence="11" type="primary">rps15p</name>
    <name evidence="11" type="ORF">CO124_01005</name>
    <name evidence="8" type="ORF">COS22_01595</name>
    <name evidence="7" type="ORF">COS45_02405</name>
    <name evidence="10" type="ORF">COY63_01645</name>
    <name evidence="9" type="ORF">COZ66_01070</name>
</gene>
<evidence type="ECO:0000313" key="13">
    <source>
        <dbReference type="Proteomes" id="UP000228888"/>
    </source>
</evidence>
<evidence type="ECO:0000313" key="8">
    <source>
        <dbReference type="EMBL" id="PIV46405.1"/>
    </source>
</evidence>
<dbReference type="EMBL" id="PFIH01000023">
    <property type="protein sequence ID" value="PIX28159.1"/>
    <property type="molecule type" value="Genomic_DNA"/>
</dbReference>
<dbReference type="PANTHER" id="PTHR11885">
    <property type="entry name" value="RIBOSOMAL PROTEIN S15P/S13E"/>
    <property type="match status" value="1"/>
</dbReference>
<reference evidence="11" key="1">
    <citation type="submission" date="2017-09" db="EMBL/GenBank/DDBJ databases">
        <title>Depth-based differentiation of microbial function through sediment-hosted aquifers and enrichment of novel symbionts in the deep terrestrial subsurface.</title>
        <authorList>
            <person name="Probst A.J."/>
            <person name="Ladd B."/>
            <person name="Jarett J.K."/>
            <person name="Geller-Mcgrath D.E."/>
            <person name="Sieber C.M."/>
            <person name="Emerson J.B."/>
            <person name="Anantharaman K."/>
            <person name="Thomas B.C."/>
            <person name="Malmstrom R."/>
            <person name="Stieglmeier M."/>
            <person name="Klingl A."/>
            <person name="Woyke T."/>
            <person name="Ryan C.M."/>
            <person name="Banfield J.F."/>
        </authorList>
    </citation>
    <scope>NUCLEOTIDE SEQUENCE [LARGE SCALE GENOMIC DNA]</scope>
    <source>
        <strain evidence="8">CG02_land_8_20_14_3_00_31_209</strain>
        <strain evidence="7">CG03_land_8_20_14_0_80_31_114</strain>
        <strain evidence="10">CG_4_10_14_0_8_um_filter_31_133</strain>
        <strain evidence="9">CG_4_8_14_3_um_filter</strain>
        <strain evidence="11">CG_4_9_14_3_um_filter_31_125</strain>
    </source>
</reference>
<keyword evidence="3 5" id="KW-0687">Ribonucleoprotein</keyword>
<proteinExistence type="inferred from homology"/>
<dbReference type="GO" id="GO:0070181">
    <property type="term" value="F:small ribosomal subunit rRNA binding"/>
    <property type="evidence" value="ECO:0007669"/>
    <property type="project" value="TreeGrafter"/>
</dbReference>
<evidence type="ECO:0000256" key="3">
    <source>
        <dbReference type="ARBA" id="ARBA00023274"/>
    </source>
</evidence>
<dbReference type="SMART" id="SM01387">
    <property type="entry name" value="Ribosomal_S15"/>
    <property type="match status" value="1"/>
</dbReference>
<dbReference type="AlphaFoldDB" id="A0A2H9QSD9"/>
<accession>A0A2H9P8F2</accession>
<dbReference type="GO" id="GO:0022627">
    <property type="term" value="C:cytosolic small ribosomal subunit"/>
    <property type="evidence" value="ECO:0007669"/>
    <property type="project" value="TreeGrafter"/>
</dbReference>
<accession>A0A2H9QSD9</accession>
<accession>A0A2H9M1M0</accession>
<evidence type="ECO:0000256" key="1">
    <source>
        <dbReference type="ARBA" id="ARBA00008434"/>
    </source>
</evidence>
<name>A0A2H9QSD9_HUBC1</name>
<evidence type="ECO:0000256" key="5">
    <source>
        <dbReference type="RuleBase" id="RU003919"/>
    </source>
</evidence>
<dbReference type="EMBL" id="PETW01000026">
    <property type="protein sequence ID" value="PIV46405.1"/>
    <property type="molecule type" value="Genomic_DNA"/>
</dbReference>
<dbReference type="Gene3D" id="4.10.860.130">
    <property type="match status" value="1"/>
</dbReference>
<dbReference type="SMART" id="SM01386">
    <property type="entry name" value="Ribosomal_S13_N"/>
    <property type="match status" value="1"/>
</dbReference>
<sequence length="155" mass="17882">MARQHTRKKGQSRSLRPMIAKNTNFNISKNVVEKAIGTQAKQGKSSSEIGASLRDSYGVPDAKKALGRGIVLYLKEKDLIKKDEFPEDLKNLMTKAIALHTHLQTNKHDAHNRNNFLRIKSKIKRLIKYYQHKNYILDKWRFTIENAKLIIGEVK</sequence>
<evidence type="ECO:0000313" key="10">
    <source>
        <dbReference type="EMBL" id="PIY99798.1"/>
    </source>
</evidence>
<accession>A0A2H9M746</accession>
<evidence type="ECO:0000256" key="4">
    <source>
        <dbReference type="ARBA" id="ARBA00035313"/>
    </source>
</evidence>
<dbReference type="Pfam" id="PF08069">
    <property type="entry name" value="Ribosomal_S13_N"/>
    <property type="match status" value="1"/>
</dbReference>
<dbReference type="InterPro" id="IPR023029">
    <property type="entry name" value="Ribosomal_uS15_arc_euk"/>
</dbReference>
<dbReference type="PROSITE" id="PS00362">
    <property type="entry name" value="RIBOSOMAL_S15"/>
    <property type="match status" value="1"/>
</dbReference>
<dbReference type="InterPro" id="IPR000589">
    <property type="entry name" value="Ribosomal_uS15"/>
</dbReference>